<gene>
    <name evidence="2" type="ORF">PPUN14671_16580</name>
</gene>
<accession>A0AA37RA67</accession>
<sequence length="129" mass="14788">MINFDSWSPLLKLAFLIVPFLTGFSGLAINVRIAMSRDFQVALSAITSNPYLEQMKPVWSGGSLRSRCLLMSAVSALVTFPRLHLHMGWLDEEELKHFPPYLKRKMAIALWLIFIALLWSLMGYFIIKK</sequence>
<dbReference type="Proteomes" id="UP001161257">
    <property type="component" value="Unassembled WGS sequence"/>
</dbReference>
<keyword evidence="1" id="KW-0472">Membrane</keyword>
<feature type="transmembrane region" description="Helical" evidence="1">
    <location>
        <begin position="107"/>
        <end position="127"/>
    </location>
</feature>
<evidence type="ECO:0000313" key="3">
    <source>
        <dbReference type="Proteomes" id="UP001161257"/>
    </source>
</evidence>
<keyword evidence="1" id="KW-0812">Transmembrane</keyword>
<dbReference type="AlphaFoldDB" id="A0AA37RA67"/>
<dbReference type="RefSeq" id="WP_284355815.1">
    <property type="nucleotide sequence ID" value="NZ_BSKF01000009.1"/>
</dbReference>
<reference evidence="2" key="1">
    <citation type="submission" date="2023-01" db="EMBL/GenBank/DDBJ databases">
        <title>Whole-genome sequence of Pseudomonas putida NBRC 14671.</title>
        <authorList>
            <person name="Morohoshi T."/>
            <person name="Someya N."/>
        </authorList>
    </citation>
    <scope>NUCLEOTIDE SEQUENCE</scope>
    <source>
        <strain evidence="2">NBRC 14671</strain>
    </source>
</reference>
<feature type="transmembrane region" description="Helical" evidence="1">
    <location>
        <begin position="13"/>
        <end position="31"/>
    </location>
</feature>
<comment type="caution">
    <text evidence="2">The sequence shown here is derived from an EMBL/GenBank/DDBJ whole genome shotgun (WGS) entry which is preliminary data.</text>
</comment>
<protein>
    <submittedName>
        <fullName evidence="2">Uncharacterized protein</fullName>
    </submittedName>
</protein>
<name>A0AA37RA67_PSEPU</name>
<organism evidence="2 3">
    <name type="scientific">Pseudomonas putida</name>
    <name type="common">Arthrobacter siderocapsulatus</name>
    <dbReference type="NCBI Taxonomy" id="303"/>
    <lineage>
        <taxon>Bacteria</taxon>
        <taxon>Pseudomonadati</taxon>
        <taxon>Pseudomonadota</taxon>
        <taxon>Gammaproteobacteria</taxon>
        <taxon>Pseudomonadales</taxon>
        <taxon>Pseudomonadaceae</taxon>
        <taxon>Pseudomonas</taxon>
    </lineage>
</organism>
<dbReference type="EMBL" id="BSKJ01000003">
    <property type="protein sequence ID" value="GLO34825.1"/>
    <property type="molecule type" value="Genomic_DNA"/>
</dbReference>
<evidence type="ECO:0000256" key="1">
    <source>
        <dbReference type="SAM" id="Phobius"/>
    </source>
</evidence>
<proteinExistence type="predicted"/>
<evidence type="ECO:0000313" key="2">
    <source>
        <dbReference type="EMBL" id="GLO34825.1"/>
    </source>
</evidence>
<keyword evidence="1" id="KW-1133">Transmembrane helix</keyword>